<dbReference type="AlphaFoldDB" id="A0A0F6YHI0"/>
<dbReference type="KEGG" id="samy:DB32_002844"/>
<evidence type="ECO:0008006" key="3">
    <source>
        <dbReference type="Google" id="ProtNLM"/>
    </source>
</evidence>
<dbReference type="STRING" id="927083.DB32_002844"/>
<reference evidence="1 2" key="1">
    <citation type="submission" date="2015-03" db="EMBL/GenBank/DDBJ databases">
        <title>Genome assembly of Sandaracinus amylolyticus DSM 53668.</title>
        <authorList>
            <person name="Sharma G."/>
            <person name="Subramanian S."/>
        </authorList>
    </citation>
    <scope>NUCLEOTIDE SEQUENCE [LARGE SCALE GENOMIC DNA]</scope>
    <source>
        <strain evidence="1 2">DSM 53668</strain>
    </source>
</reference>
<dbReference type="EMBL" id="CP011125">
    <property type="protein sequence ID" value="AKF05695.1"/>
    <property type="molecule type" value="Genomic_DNA"/>
</dbReference>
<keyword evidence="2" id="KW-1185">Reference proteome</keyword>
<evidence type="ECO:0000313" key="2">
    <source>
        <dbReference type="Proteomes" id="UP000034883"/>
    </source>
</evidence>
<gene>
    <name evidence="1" type="ORF">DB32_002844</name>
</gene>
<proteinExistence type="predicted"/>
<accession>A0A0F6YHI0</accession>
<evidence type="ECO:0000313" key="1">
    <source>
        <dbReference type="EMBL" id="AKF05695.1"/>
    </source>
</evidence>
<sequence>MASPIGIPDDVHRFLVEHIVSVEQLEILLLLRGHAERDWNAEEVAKELRIASISAGNRLADLAARGLLTEASPGRFRYAPNDPAMHAAVEGLAKVYPERRVSVIEIIFSKPNDVIRTFADAFKLRRDK</sequence>
<name>A0A0F6YHI0_9BACT</name>
<dbReference type="Proteomes" id="UP000034883">
    <property type="component" value="Chromosome"/>
</dbReference>
<protein>
    <recommendedName>
        <fullName evidence="3">HTH marR-type domain-containing protein</fullName>
    </recommendedName>
</protein>
<organism evidence="1 2">
    <name type="scientific">Sandaracinus amylolyticus</name>
    <dbReference type="NCBI Taxonomy" id="927083"/>
    <lineage>
        <taxon>Bacteria</taxon>
        <taxon>Pseudomonadati</taxon>
        <taxon>Myxococcota</taxon>
        <taxon>Polyangia</taxon>
        <taxon>Polyangiales</taxon>
        <taxon>Sandaracinaceae</taxon>
        <taxon>Sandaracinus</taxon>
    </lineage>
</organism>